<evidence type="ECO:0000313" key="2">
    <source>
        <dbReference type="EMBL" id="KAK0544388.1"/>
    </source>
</evidence>
<evidence type="ECO:0000313" key="3">
    <source>
        <dbReference type="Proteomes" id="UP001176517"/>
    </source>
</evidence>
<feature type="signal peptide" evidence="1">
    <location>
        <begin position="1"/>
        <end position="23"/>
    </location>
</feature>
<dbReference type="EMBL" id="JAPDMZ010000286">
    <property type="protein sequence ID" value="KAK0544388.1"/>
    <property type="molecule type" value="Genomic_DNA"/>
</dbReference>
<protein>
    <submittedName>
        <fullName evidence="2">Uncharacterized protein</fullName>
    </submittedName>
</protein>
<gene>
    <name evidence="2" type="ORF">OC846_006095</name>
</gene>
<feature type="non-terminal residue" evidence="2">
    <location>
        <position position="335"/>
    </location>
</feature>
<comment type="caution">
    <text evidence="2">The sequence shown here is derived from an EMBL/GenBank/DDBJ whole genome shotgun (WGS) entry which is preliminary data.</text>
</comment>
<dbReference type="AlphaFoldDB" id="A0AAN6GLP5"/>
<keyword evidence="3" id="KW-1185">Reference proteome</keyword>
<accession>A0AAN6GLP5</accession>
<name>A0AAN6GLP5_9BASI</name>
<keyword evidence="1" id="KW-0732">Signal</keyword>
<proteinExistence type="predicted"/>
<sequence length="335" mass="34767">MRLSSPSWLLAVAVVLVASPALAFPIGKDVSAPILARRGEIHDIIGTISRKGKCGTDFCSTVLHVQPKTTTITITTTVDRITVPSSTVVMTTAITKTASPALTQTNSRVSVVAVTPTVQKTIDRTVPFTTTVATITSFVTSTATQVAPTVTSFIPRNNEQHTKTATRTKNCTKGVATVIKTSTVAASPITTITVVRTSNSTAAPSLLSPTTPTTTSISTTTTTTTDTTTTVVTPTVLLSITAYFQLNKASDNSFYGYIAVGNGETGASIITTDINSAERFSLSGEVLVTGGTGFDIPIIDPPAKGFFGGTQGTNSQSGDLATNTYSCVTIADVDE</sequence>
<feature type="chain" id="PRO_5042908807" evidence="1">
    <location>
        <begin position="24"/>
        <end position="335"/>
    </location>
</feature>
<dbReference type="Proteomes" id="UP001176517">
    <property type="component" value="Unassembled WGS sequence"/>
</dbReference>
<evidence type="ECO:0000256" key="1">
    <source>
        <dbReference type="SAM" id="SignalP"/>
    </source>
</evidence>
<reference evidence="2" key="1">
    <citation type="journal article" date="2023" name="PhytoFront">
        <title>Draft Genome Resources of Seven Strains of Tilletia horrida, Causal Agent of Kernel Smut of Rice.</title>
        <authorList>
            <person name="Khanal S."/>
            <person name="Antony Babu S."/>
            <person name="Zhou X.G."/>
        </authorList>
    </citation>
    <scope>NUCLEOTIDE SEQUENCE</scope>
    <source>
        <strain evidence="2">TX6</strain>
    </source>
</reference>
<organism evidence="2 3">
    <name type="scientific">Tilletia horrida</name>
    <dbReference type="NCBI Taxonomy" id="155126"/>
    <lineage>
        <taxon>Eukaryota</taxon>
        <taxon>Fungi</taxon>
        <taxon>Dikarya</taxon>
        <taxon>Basidiomycota</taxon>
        <taxon>Ustilaginomycotina</taxon>
        <taxon>Exobasidiomycetes</taxon>
        <taxon>Tilletiales</taxon>
        <taxon>Tilletiaceae</taxon>
        <taxon>Tilletia</taxon>
    </lineage>
</organism>